<dbReference type="InterPro" id="IPR036259">
    <property type="entry name" value="MFS_trans_sf"/>
</dbReference>
<feature type="transmembrane region" description="Helical" evidence="10">
    <location>
        <begin position="461"/>
        <end position="483"/>
    </location>
</feature>
<evidence type="ECO:0000313" key="12">
    <source>
        <dbReference type="EMBL" id="KIX00332.1"/>
    </source>
</evidence>
<dbReference type="HOGENOM" id="CLU_000960_22_1_1"/>
<evidence type="ECO:0000256" key="3">
    <source>
        <dbReference type="ARBA" id="ARBA00022448"/>
    </source>
</evidence>
<feature type="compositionally biased region" description="Basic and acidic residues" evidence="9">
    <location>
        <begin position="43"/>
        <end position="52"/>
    </location>
</feature>
<feature type="compositionally biased region" description="Polar residues" evidence="9">
    <location>
        <begin position="59"/>
        <end position="70"/>
    </location>
</feature>
<comment type="subcellular location">
    <subcellularLocation>
        <location evidence="1">Cell membrane</location>
        <topology evidence="1">Multi-pass membrane protein</topology>
    </subcellularLocation>
</comment>
<reference evidence="12 13" key="1">
    <citation type="submission" date="2015-01" db="EMBL/GenBank/DDBJ databases">
        <title>The Genome Sequence of Rhinocladiella mackenzie CBS 650.93.</title>
        <authorList>
            <consortium name="The Broad Institute Genomics Platform"/>
            <person name="Cuomo C."/>
            <person name="de Hoog S."/>
            <person name="Gorbushina A."/>
            <person name="Stielow B."/>
            <person name="Teixiera M."/>
            <person name="Abouelleil A."/>
            <person name="Chapman S.B."/>
            <person name="Priest M."/>
            <person name="Young S.K."/>
            <person name="Wortman J."/>
            <person name="Nusbaum C."/>
            <person name="Birren B."/>
        </authorList>
    </citation>
    <scope>NUCLEOTIDE SEQUENCE [LARGE SCALE GENOMIC DNA]</scope>
    <source>
        <strain evidence="12 13">CBS 650.93</strain>
    </source>
</reference>
<keyword evidence="5 10" id="KW-0812">Transmembrane</keyword>
<dbReference type="AlphaFoldDB" id="A0A0D2FE23"/>
<gene>
    <name evidence="12" type="ORF">Z518_10471</name>
</gene>
<dbReference type="Pfam" id="PF07690">
    <property type="entry name" value="MFS_1"/>
    <property type="match status" value="1"/>
</dbReference>
<keyword evidence="13" id="KW-1185">Reference proteome</keyword>
<evidence type="ECO:0000256" key="2">
    <source>
        <dbReference type="ARBA" id="ARBA00007520"/>
    </source>
</evidence>
<feature type="transmembrane region" description="Helical" evidence="10">
    <location>
        <begin position="397"/>
        <end position="418"/>
    </location>
</feature>
<dbReference type="FunFam" id="1.20.1250.20:FF:000489">
    <property type="entry name" value="MFS general substrate transporter"/>
    <property type="match status" value="1"/>
</dbReference>
<keyword evidence="4" id="KW-1003">Cell membrane</keyword>
<organism evidence="12 13">
    <name type="scientific">Rhinocladiella mackenziei CBS 650.93</name>
    <dbReference type="NCBI Taxonomy" id="1442369"/>
    <lineage>
        <taxon>Eukaryota</taxon>
        <taxon>Fungi</taxon>
        <taxon>Dikarya</taxon>
        <taxon>Ascomycota</taxon>
        <taxon>Pezizomycotina</taxon>
        <taxon>Eurotiomycetes</taxon>
        <taxon>Chaetothyriomycetidae</taxon>
        <taxon>Chaetothyriales</taxon>
        <taxon>Herpotrichiellaceae</taxon>
        <taxon>Rhinocladiella</taxon>
    </lineage>
</organism>
<evidence type="ECO:0000256" key="8">
    <source>
        <dbReference type="ARBA" id="ARBA00023180"/>
    </source>
</evidence>
<proteinExistence type="inferred from homology"/>
<evidence type="ECO:0000256" key="9">
    <source>
        <dbReference type="SAM" id="MobiDB-lite"/>
    </source>
</evidence>
<dbReference type="InterPro" id="IPR020846">
    <property type="entry name" value="MFS_dom"/>
</dbReference>
<dbReference type="Gene3D" id="1.20.1720.10">
    <property type="entry name" value="Multidrug resistance protein D"/>
    <property type="match status" value="1"/>
</dbReference>
<feature type="region of interest" description="Disordered" evidence="9">
    <location>
        <begin position="1"/>
        <end position="71"/>
    </location>
</feature>
<feature type="transmembrane region" description="Helical" evidence="10">
    <location>
        <begin position="254"/>
        <end position="274"/>
    </location>
</feature>
<feature type="transmembrane region" description="Helical" evidence="10">
    <location>
        <begin position="566"/>
        <end position="584"/>
    </location>
</feature>
<feature type="transmembrane region" description="Helical" evidence="10">
    <location>
        <begin position="369"/>
        <end position="391"/>
    </location>
</feature>
<dbReference type="RefSeq" id="XP_013267468.1">
    <property type="nucleotide sequence ID" value="XM_013412014.1"/>
</dbReference>
<evidence type="ECO:0000256" key="10">
    <source>
        <dbReference type="SAM" id="Phobius"/>
    </source>
</evidence>
<dbReference type="PANTHER" id="PTHR23501">
    <property type="entry name" value="MAJOR FACILITATOR SUPERFAMILY"/>
    <property type="match status" value="1"/>
</dbReference>
<dbReference type="PROSITE" id="PS50850">
    <property type="entry name" value="MFS"/>
    <property type="match status" value="1"/>
</dbReference>
<dbReference type="CDD" id="cd17502">
    <property type="entry name" value="MFS_Azr1_MDR_like"/>
    <property type="match status" value="1"/>
</dbReference>
<evidence type="ECO:0000256" key="7">
    <source>
        <dbReference type="ARBA" id="ARBA00023136"/>
    </source>
</evidence>
<name>A0A0D2FE23_9EURO</name>
<protein>
    <recommendedName>
        <fullName evidence="11">Major facilitator superfamily (MFS) profile domain-containing protein</fullName>
    </recommendedName>
</protein>
<feature type="domain" description="Major facilitator superfamily (MFS) profile" evidence="11">
    <location>
        <begin position="101"/>
        <end position="589"/>
    </location>
</feature>
<dbReference type="OrthoDB" id="10021397at2759"/>
<dbReference type="InterPro" id="IPR011701">
    <property type="entry name" value="MFS"/>
</dbReference>
<dbReference type="SUPFAM" id="SSF103473">
    <property type="entry name" value="MFS general substrate transporter"/>
    <property type="match status" value="1"/>
</dbReference>
<keyword evidence="6 10" id="KW-1133">Transmembrane helix</keyword>
<feature type="transmembrane region" description="Helical" evidence="10">
    <location>
        <begin position="191"/>
        <end position="216"/>
    </location>
</feature>
<comment type="similarity">
    <text evidence="2">Belongs to the major facilitator superfamily. TCR/Tet family.</text>
</comment>
<keyword evidence="7 10" id="KW-0472">Membrane</keyword>
<evidence type="ECO:0000259" key="11">
    <source>
        <dbReference type="PROSITE" id="PS50850"/>
    </source>
</evidence>
<feature type="transmembrane region" description="Helical" evidence="10">
    <location>
        <begin position="294"/>
        <end position="313"/>
    </location>
</feature>
<dbReference type="PRINTS" id="PR01036">
    <property type="entry name" value="TCRTETB"/>
</dbReference>
<feature type="transmembrane region" description="Helical" evidence="10">
    <location>
        <begin position="166"/>
        <end position="185"/>
    </location>
</feature>
<sequence>MGFFTKKEPAPTNNVKSEATTVVPSQNGSNTNLEKNMPLETSVADKAEDGLEKQIVTEPLSNTESSSDVEIQNEKDHLDQIAPNAEDDEAVYPSGITLALISLALCLAVFLVALDNTIIATAIPKITDRFNSLGDVGWYGSAYLLTTCALQLFFGKLFTFYSIKTVYLGSIVVFEVGSAVCGAAPSSDALIVGRAIAGVGSAGIFAGSLVIIAYTVPLVKRPIYTGIVGAMYGIASIAGPLLGGAFTDGPGWRWCFYINLPLGAVTLFVIFFFFHSPKRKAEQKVPWKERVHQLDLGGTSLFIVDIVVCLLALQWGGSTYAWSNWRIILCLTLFGVLTITFVIVQYFMKEFATIPFNIIKQRSVASATWFAFALGGAFFVLIYWVPIWFQAIKGASAFKSGIMCLPMVLSLVIANIFTGVGTTVIGYYTPFYYLSVLLSAVGAGLLTTFETTTGHEKWIGYQIVYGFGVGFGMQQALITVQAVLPLKDVPTGTALVMFMQTFGGALFVSVAQNIFNNRLATEIVKEAPSIDPAIILHVGATSLQDQIPPQILPAVQVAYNKALTNTWYIAVAMACLTVFGAIFVEWKSVKGMKPGAVAA</sequence>
<evidence type="ECO:0000313" key="13">
    <source>
        <dbReference type="Proteomes" id="UP000053617"/>
    </source>
</evidence>
<dbReference type="EMBL" id="KN847483">
    <property type="protein sequence ID" value="KIX00332.1"/>
    <property type="molecule type" value="Genomic_DNA"/>
</dbReference>
<evidence type="ECO:0000256" key="5">
    <source>
        <dbReference type="ARBA" id="ARBA00022692"/>
    </source>
</evidence>
<feature type="transmembrane region" description="Helical" evidence="10">
    <location>
        <begin position="495"/>
        <end position="515"/>
    </location>
</feature>
<dbReference type="Proteomes" id="UP000053617">
    <property type="component" value="Unassembled WGS sequence"/>
</dbReference>
<dbReference type="GO" id="GO:0022857">
    <property type="term" value="F:transmembrane transporter activity"/>
    <property type="evidence" value="ECO:0007669"/>
    <property type="project" value="InterPro"/>
</dbReference>
<keyword evidence="8" id="KW-0325">Glycoprotein</keyword>
<dbReference type="FunFam" id="1.20.1250.20:FF:000196">
    <property type="entry name" value="MFS toxin efflux pump (AflT)"/>
    <property type="match status" value="1"/>
</dbReference>
<dbReference type="Gene3D" id="1.20.1250.20">
    <property type="entry name" value="MFS general substrate transporter like domains"/>
    <property type="match status" value="1"/>
</dbReference>
<keyword evidence="3" id="KW-0813">Transport</keyword>
<dbReference type="GO" id="GO:0005886">
    <property type="term" value="C:plasma membrane"/>
    <property type="evidence" value="ECO:0007669"/>
    <property type="project" value="UniProtKB-SubCell"/>
</dbReference>
<feature type="transmembrane region" description="Helical" evidence="10">
    <location>
        <begin position="430"/>
        <end position="449"/>
    </location>
</feature>
<dbReference type="FunFam" id="1.20.1720.10:FF:000012">
    <property type="entry name" value="MFS toxin efflux pump (AflT)"/>
    <property type="match status" value="1"/>
</dbReference>
<accession>A0A0D2FE23</accession>
<dbReference type="GeneID" id="25298542"/>
<evidence type="ECO:0000256" key="1">
    <source>
        <dbReference type="ARBA" id="ARBA00004651"/>
    </source>
</evidence>
<dbReference type="VEuPathDB" id="FungiDB:Z518_10471"/>
<feature type="transmembrane region" description="Helical" evidence="10">
    <location>
        <begin position="136"/>
        <end position="154"/>
    </location>
</feature>
<evidence type="ECO:0000256" key="4">
    <source>
        <dbReference type="ARBA" id="ARBA00022475"/>
    </source>
</evidence>
<evidence type="ECO:0000256" key="6">
    <source>
        <dbReference type="ARBA" id="ARBA00022989"/>
    </source>
</evidence>
<feature type="transmembrane region" description="Helical" evidence="10">
    <location>
        <begin position="98"/>
        <end position="124"/>
    </location>
</feature>
<dbReference type="PANTHER" id="PTHR23501:SF201">
    <property type="entry name" value="MFS AFLATOXIN EFFLUX PUMP"/>
    <property type="match status" value="1"/>
</dbReference>
<feature type="compositionally biased region" description="Polar residues" evidence="9">
    <location>
        <begin position="11"/>
        <end position="34"/>
    </location>
</feature>
<feature type="transmembrane region" description="Helical" evidence="10">
    <location>
        <begin position="223"/>
        <end position="242"/>
    </location>
</feature>
<feature type="transmembrane region" description="Helical" evidence="10">
    <location>
        <begin position="325"/>
        <end position="348"/>
    </location>
</feature>